<sequence>MPIIWDSKLDTGIDVIDHQHKRIVDYINDLEIAKLKGDKKMVTDVIEQLIDYTQSHFGFEESMMEEAGYKFVKPHKKVHELFIKRVTEFTMRAAKGEDIADELHSMLAKWLINHIASEDRDYADIVKNMVGAETAHHEVSVAKVEARSGFISGLLGRFFR</sequence>
<gene>
    <name evidence="6" type="ORF">HXL68_08895</name>
</gene>
<evidence type="ECO:0000256" key="2">
    <source>
        <dbReference type="ARBA" id="ARBA00022621"/>
    </source>
</evidence>
<evidence type="ECO:0000313" key="7">
    <source>
        <dbReference type="Proteomes" id="UP000718593"/>
    </source>
</evidence>
<dbReference type="InterPro" id="IPR050669">
    <property type="entry name" value="Hemerythrin"/>
</dbReference>
<proteinExistence type="inferred from homology"/>
<accession>A0A930BWP6</accession>
<comment type="similarity">
    <text evidence="1">Belongs to the hemerythrin family.</text>
</comment>
<dbReference type="InterPro" id="IPR012312">
    <property type="entry name" value="Hemerythrin-like"/>
</dbReference>
<dbReference type="PANTHER" id="PTHR37164:SF1">
    <property type="entry name" value="BACTERIOHEMERYTHRIN"/>
    <property type="match status" value="1"/>
</dbReference>
<dbReference type="NCBIfam" id="NF033749">
    <property type="entry name" value="bact_hemeryth"/>
    <property type="match status" value="1"/>
</dbReference>
<dbReference type="Pfam" id="PF01814">
    <property type="entry name" value="Hemerythrin"/>
    <property type="match status" value="1"/>
</dbReference>
<evidence type="ECO:0000256" key="3">
    <source>
        <dbReference type="ARBA" id="ARBA00022723"/>
    </source>
</evidence>
<dbReference type="GO" id="GO:0046872">
    <property type="term" value="F:metal ion binding"/>
    <property type="evidence" value="ECO:0007669"/>
    <property type="project" value="UniProtKB-KW"/>
</dbReference>
<dbReference type="EMBL" id="JABZMI010000158">
    <property type="protein sequence ID" value="MBF1165145.1"/>
    <property type="molecule type" value="Genomic_DNA"/>
</dbReference>
<keyword evidence="2" id="KW-0813">Transport</keyword>
<dbReference type="CDD" id="cd12107">
    <property type="entry name" value="Hemerythrin"/>
    <property type="match status" value="1"/>
</dbReference>
<dbReference type="Proteomes" id="UP000718593">
    <property type="component" value="Unassembled WGS sequence"/>
</dbReference>
<keyword evidence="2" id="KW-0561">Oxygen transport</keyword>
<dbReference type="NCBIfam" id="NF002007">
    <property type="entry name" value="PRK00808.1"/>
    <property type="match status" value="1"/>
</dbReference>
<organism evidence="6 7">
    <name type="scientific">Dechloromonas agitata</name>
    <dbReference type="NCBI Taxonomy" id="73030"/>
    <lineage>
        <taxon>Bacteria</taxon>
        <taxon>Pseudomonadati</taxon>
        <taxon>Pseudomonadota</taxon>
        <taxon>Betaproteobacteria</taxon>
        <taxon>Rhodocyclales</taxon>
        <taxon>Azonexaceae</taxon>
        <taxon>Dechloromonas</taxon>
    </lineage>
</organism>
<comment type="caution">
    <text evidence="6">The sequence shown here is derived from an EMBL/GenBank/DDBJ whole genome shotgun (WGS) entry which is preliminary data.</text>
</comment>
<keyword evidence="4" id="KW-0408">Iron</keyword>
<feature type="domain" description="Hemerythrin-like" evidence="5">
    <location>
        <begin position="11"/>
        <end position="123"/>
    </location>
</feature>
<name>A0A930BWP6_9RHOO</name>
<dbReference type="GO" id="GO:0005344">
    <property type="term" value="F:oxygen carrier activity"/>
    <property type="evidence" value="ECO:0007669"/>
    <property type="project" value="UniProtKB-KW"/>
</dbReference>
<evidence type="ECO:0000256" key="1">
    <source>
        <dbReference type="ARBA" id="ARBA00010587"/>
    </source>
</evidence>
<dbReference type="NCBIfam" id="TIGR02481">
    <property type="entry name" value="hemeryth_dom"/>
    <property type="match status" value="1"/>
</dbReference>
<reference evidence="6" key="1">
    <citation type="submission" date="2020-04" db="EMBL/GenBank/DDBJ databases">
        <title>Deep metagenomics examines the oral microbiome during advanced dental caries in children, revealing novel taxa and co-occurrences with host molecules.</title>
        <authorList>
            <person name="Baker J.L."/>
            <person name="Morton J.T."/>
            <person name="Dinis M."/>
            <person name="Alvarez R."/>
            <person name="Tran N.C."/>
            <person name="Knight R."/>
            <person name="Edlund A."/>
        </authorList>
    </citation>
    <scope>NUCLEOTIDE SEQUENCE</scope>
    <source>
        <strain evidence="6">JCVI_32_bin.24</strain>
    </source>
</reference>
<dbReference type="InterPro" id="IPR035938">
    <property type="entry name" value="Hemerythrin-like_sf"/>
</dbReference>
<evidence type="ECO:0000259" key="5">
    <source>
        <dbReference type="Pfam" id="PF01814"/>
    </source>
</evidence>
<dbReference type="AlphaFoldDB" id="A0A930BWP6"/>
<evidence type="ECO:0000313" key="6">
    <source>
        <dbReference type="EMBL" id="MBF1165145.1"/>
    </source>
</evidence>
<dbReference type="SUPFAM" id="SSF47188">
    <property type="entry name" value="Hemerythrin-like"/>
    <property type="match status" value="1"/>
</dbReference>
<keyword evidence="3" id="KW-0479">Metal-binding</keyword>
<dbReference type="PROSITE" id="PS00550">
    <property type="entry name" value="HEMERYTHRINS"/>
    <property type="match status" value="1"/>
</dbReference>
<dbReference type="PANTHER" id="PTHR37164">
    <property type="entry name" value="BACTERIOHEMERYTHRIN"/>
    <property type="match status" value="1"/>
</dbReference>
<dbReference type="Gene3D" id="1.20.120.50">
    <property type="entry name" value="Hemerythrin-like"/>
    <property type="match status" value="1"/>
</dbReference>
<dbReference type="InterPro" id="IPR012827">
    <property type="entry name" value="Hemerythrin_metal-bd"/>
</dbReference>
<dbReference type="InterPro" id="IPR016131">
    <property type="entry name" value="Haemerythrin_Fe_BS"/>
</dbReference>
<evidence type="ECO:0000256" key="4">
    <source>
        <dbReference type="ARBA" id="ARBA00023004"/>
    </source>
</evidence>
<protein>
    <submittedName>
        <fullName evidence="6">Bacteriohemerythrin</fullName>
    </submittedName>
</protein>